<dbReference type="AlphaFoldDB" id="A0A2N3J1P1"/>
<dbReference type="Proteomes" id="UP000233526">
    <property type="component" value="Unassembled WGS sequence"/>
</dbReference>
<organism evidence="1 2">
    <name type="scientific">Aeromonas sobria</name>
    <dbReference type="NCBI Taxonomy" id="646"/>
    <lineage>
        <taxon>Bacteria</taxon>
        <taxon>Pseudomonadati</taxon>
        <taxon>Pseudomonadota</taxon>
        <taxon>Gammaproteobacteria</taxon>
        <taxon>Aeromonadales</taxon>
        <taxon>Aeromonadaceae</taxon>
        <taxon>Aeromonas</taxon>
    </lineage>
</organism>
<dbReference type="RefSeq" id="WP_101317086.1">
    <property type="nucleotide sequence ID" value="NZ_CAWNSS010000030.1"/>
</dbReference>
<sequence>MEWLGDFFGSFFNDIYQLAVQFAAWFAVRMAVQWVEFKLFLLTFTWDVAKEILLNIHFSELLSSSFNSLPPSVRGILLYLHFDKGLAILSQAFVTRFMLNMMGW</sequence>
<dbReference type="InterPro" id="IPR019670">
    <property type="entry name" value="DUF2523"/>
</dbReference>
<accession>A0A2N3J1P1</accession>
<reference evidence="1 2" key="1">
    <citation type="journal article" date="2017" name="Front. Microbiol.">
        <title>Strong Genomic and Phenotypic Heterogeneity in the Aeromonas sobria Species Complex.</title>
        <authorList>
            <person name="Gauthier J."/>
            <person name="Vincent A.T."/>
            <person name="Charette S.J."/>
            <person name="Derome N."/>
        </authorList>
    </citation>
    <scope>NUCLEOTIDE SEQUENCE [LARGE SCALE GENOMIC DNA]</scope>
    <source>
        <strain evidence="1 2">JF2635</strain>
    </source>
</reference>
<dbReference type="EMBL" id="LJZX01000030">
    <property type="protein sequence ID" value="PKQ79583.1"/>
    <property type="molecule type" value="Genomic_DNA"/>
</dbReference>
<protein>
    <submittedName>
        <fullName evidence="1">Accessory cholera enterotoxin</fullName>
    </submittedName>
</protein>
<comment type="caution">
    <text evidence="1">The sequence shown here is derived from an EMBL/GenBank/DDBJ whole genome shotgun (WGS) entry which is preliminary data.</text>
</comment>
<evidence type="ECO:0000313" key="2">
    <source>
        <dbReference type="Proteomes" id="UP000233526"/>
    </source>
</evidence>
<name>A0A2N3J1P1_AERSO</name>
<dbReference type="Pfam" id="PF10734">
    <property type="entry name" value="DUF2523"/>
    <property type="match status" value="1"/>
</dbReference>
<proteinExistence type="predicted"/>
<gene>
    <name evidence="1" type="ORF">AOX56_13470</name>
</gene>
<evidence type="ECO:0000313" key="1">
    <source>
        <dbReference type="EMBL" id="PKQ79583.1"/>
    </source>
</evidence>